<dbReference type="SUPFAM" id="SSF52833">
    <property type="entry name" value="Thioredoxin-like"/>
    <property type="match status" value="1"/>
</dbReference>
<dbReference type="InterPro" id="IPR012341">
    <property type="entry name" value="6hp_glycosidase-like_sf"/>
</dbReference>
<dbReference type="Gene3D" id="3.40.30.10">
    <property type="entry name" value="Glutaredoxin"/>
    <property type="match status" value="1"/>
</dbReference>
<organism evidence="2 3">
    <name type="scientific">Diplocloster agilis</name>
    <dbReference type="NCBI Taxonomy" id="2850323"/>
    <lineage>
        <taxon>Bacteria</taxon>
        <taxon>Bacillati</taxon>
        <taxon>Bacillota</taxon>
        <taxon>Clostridia</taxon>
        <taxon>Lachnospirales</taxon>
        <taxon>Lachnospiraceae</taxon>
        <taxon>Diplocloster</taxon>
    </lineage>
</organism>
<feature type="domain" description="Spermatogenesis-associated protein 20-like TRX" evidence="1">
    <location>
        <begin position="1"/>
        <end position="108"/>
    </location>
</feature>
<accession>A0A949K7P3</accession>
<evidence type="ECO:0000313" key="2">
    <source>
        <dbReference type="EMBL" id="MBU9737197.1"/>
    </source>
</evidence>
<comment type="caution">
    <text evidence="2">The sequence shown here is derived from an EMBL/GenBank/DDBJ whole genome shotgun (WGS) entry which is preliminary data.</text>
</comment>
<evidence type="ECO:0000313" key="3">
    <source>
        <dbReference type="Proteomes" id="UP000712157"/>
    </source>
</evidence>
<dbReference type="Pfam" id="PF03190">
    <property type="entry name" value="Thioredox_DsbH"/>
    <property type="match status" value="1"/>
</dbReference>
<dbReference type="InterPro" id="IPR004879">
    <property type="entry name" value="Ssp411-like_TRX"/>
</dbReference>
<dbReference type="Gene3D" id="1.50.10.10">
    <property type="match status" value="1"/>
</dbReference>
<dbReference type="PIRSF" id="PIRSF006402">
    <property type="entry name" value="UCP006402_thioredoxin"/>
    <property type="match status" value="1"/>
</dbReference>
<keyword evidence="3" id="KW-1185">Reference proteome</keyword>
<dbReference type="PANTHER" id="PTHR42899:SF1">
    <property type="entry name" value="SPERMATOGENESIS-ASSOCIATED PROTEIN 20"/>
    <property type="match status" value="1"/>
</dbReference>
<dbReference type="InterPro" id="IPR008928">
    <property type="entry name" value="6-hairpin_glycosidase_sf"/>
</dbReference>
<gene>
    <name evidence="2" type="ORF">KTH89_11650</name>
</gene>
<reference evidence="2" key="1">
    <citation type="submission" date="2021-06" db="EMBL/GenBank/DDBJ databases">
        <title>Description of novel taxa of the family Lachnospiraceae.</title>
        <authorList>
            <person name="Chaplin A.V."/>
            <person name="Sokolova S.R."/>
            <person name="Pikina A.P."/>
            <person name="Korzhanova M."/>
            <person name="Belova V."/>
            <person name="Korostin D."/>
            <person name="Efimov B.A."/>
        </authorList>
    </citation>
    <scope>NUCLEOTIDE SEQUENCE</scope>
    <source>
        <strain evidence="2">ASD5720</strain>
    </source>
</reference>
<dbReference type="InterPro" id="IPR036249">
    <property type="entry name" value="Thioredoxin-like_sf"/>
</dbReference>
<sequence length="639" mass="72589">MEQESFENEKIAELLNREYVCVKVDREERPDVDSVYMSVCQAMNGQGGWPLTILMTPDCRPFFSGTYLPPRARYGRAGLTELLRAAAKQWKENRQTLLENAGQIETYLKEQERRIVSAQPSMAMVHQAFRIFADNFDQKNGGFGGAPKFPTPHNLIFLMDYAVREKNKEAMSMAETTLIQMYRGGIFDHIGGGFSRYSTDERWLVPHFEKMLYDNALLVMAYVQAYGLTGRNIYAEVAIEILSYVENELTDKQGGFYCGQDADSDGVEGKYYVFIPNEIKDILGTDEGERFCRKYGITGRGNFEGKSIPNLLENEAFEEIPDQQFACRKNKNTACEDNRKENIKKLYKYRISRTHLHKDDKILVSWNGWMICACVKAGAVLKEKKYIDLAVRAEAFIHQTLMKNGRLQVRYRDGDTTGEGKLDDYACYILALLELYKVTFRTDYLSRASLLAQTMLQQFFDGQRGGFYLYADDAEQLIVRTKENYDGAMPSGNSTAARVLQTLSEITGLTKWQEALEKQMSYLAGAMESYPSGHSYALLTIMNILHPAKELLCTIPADANPDNSNEVLKQLSYLSETVPNLTVIVKTTANANELKKLAPYTENYPVTKSGIQFYLCTANNCMPLVSNLDQLMKDLEVHI</sequence>
<proteinExistence type="predicted"/>
<protein>
    <submittedName>
        <fullName evidence="2">Thioredoxin domain-containing protein</fullName>
    </submittedName>
</protein>
<name>A0A949K7P3_9FIRM</name>
<dbReference type="AlphaFoldDB" id="A0A949K7P3"/>
<evidence type="ECO:0000259" key="1">
    <source>
        <dbReference type="Pfam" id="PF03190"/>
    </source>
</evidence>
<dbReference type="Proteomes" id="UP000712157">
    <property type="component" value="Unassembled WGS sequence"/>
</dbReference>
<dbReference type="RefSeq" id="WP_275061784.1">
    <property type="nucleotide sequence ID" value="NZ_JAHQCW010000017.1"/>
</dbReference>
<dbReference type="SUPFAM" id="SSF48208">
    <property type="entry name" value="Six-hairpin glycosidases"/>
    <property type="match status" value="1"/>
</dbReference>
<dbReference type="EMBL" id="JAHQCW010000017">
    <property type="protein sequence ID" value="MBU9737197.1"/>
    <property type="molecule type" value="Genomic_DNA"/>
</dbReference>
<dbReference type="InterPro" id="IPR024705">
    <property type="entry name" value="Ssp411"/>
</dbReference>
<dbReference type="GO" id="GO:0005975">
    <property type="term" value="P:carbohydrate metabolic process"/>
    <property type="evidence" value="ECO:0007669"/>
    <property type="project" value="InterPro"/>
</dbReference>
<dbReference type="PANTHER" id="PTHR42899">
    <property type="entry name" value="SPERMATOGENESIS-ASSOCIATED PROTEIN 20"/>
    <property type="match status" value="1"/>
</dbReference>